<evidence type="ECO:0000256" key="1">
    <source>
        <dbReference type="ARBA" id="ARBA00022679"/>
    </source>
</evidence>
<dbReference type="AlphaFoldDB" id="A0A8E6EX15"/>
<feature type="region of interest" description="Disordered" evidence="6">
    <location>
        <begin position="430"/>
        <end position="456"/>
    </location>
</feature>
<evidence type="ECO:0000313" key="9">
    <source>
        <dbReference type="EMBL" id="QVL34600.1"/>
    </source>
</evidence>
<feature type="compositionally biased region" description="Basic and acidic residues" evidence="6">
    <location>
        <begin position="548"/>
        <end position="567"/>
    </location>
</feature>
<evidence type="ECO:0000313" key="10">
    <source>
        <dbReference type="Proteomes" id="UP000676194"/>
    </source>
</evidence>
<dbReference type="InterPro" id="IPR017441">
    <property type="entry name" value="Protein_kinase_ATP_BS"/>
</dbReference>
<proteinExistence type="predicted"/>
<evidence type="ECO:0000256" key="5">
    <source>
        <dbReference type="PROSITE-ProRule" id="PRU10141"/>
    </source>
</evidence>
<feature type="region of interest" description="Disordered" evidence="6">
    <location>
        <begin position="548"/>
        <end position="573"/>
    </location>
</feature>
<dbReference type="PROSITE" id="PS00107">
    <property type="entry name" value="PROTEIN_KINASE_ATP"/>
    <property type="match status" value="1"/>
</dbReference>
<keyword evidence="1" id="KW-0808">Transferase</keyword>
<evidence type="ECO:0000259" key="8">
    <source>
        <dbReference type="PROSITE" id="PS50011"/>
    </source>
</evidence>
<name>A0A8E6EX15_9BACT</name>
<evidence type="ECO:0000256" key="3">
    <source>
        <dbReference type="ARBA" id="ARBA00022777"/>
    </source>
</evidence>
<dbReference type="InterPro" id="IPR000719">
    <property type="entry name" value="Prot_kinase_dom"/>
</dbReference>
<feature type="binding site" evidence="5">
    <location>
        <position position="102"/>
    </location>
    <ligand>
        <name>ATP</name>
        <dbReference type="ChEBI" id="CHEBI:30616"/>
    </ligand>
</feature>
<dbReference type="InterPro" id="IPR011009">
    <property type="entry name" value="Kinase-like_dom_sf"/>
</dbReference>
<accession>A0A8E6EX15</accession>
<dbReference type="GO" id="GO:0004674">
    <property type="term" value="F:protein serine/threonine kinase activity"/>
    <property type="evidence" value="ECO:0007669"/>
    <property type="project" value="UniProtKB-KW"/>
</dbReference>
<dbReference type="Pfam" id="PF00069">
    <property type="entry name" value="Pkinase"/>
    <property type="match status" value="1"/>
</dbReference>
<feature type="region of interest" description="Disordered" evidence="6">
    <location>
        <begin position="377"/>
        <end position="397"/>
    </location>
</feature>
<dbReference type="SMART" id="SM00220">
    <property type="entry name" value="S_TKc"/>
    <property type="match status" value="1"/>
</dbReference>
<feature type="domain" description="Protein kinase" evidence="8">
    <location>
        <begin position="73"/>
        <end position="340"/>
    </location>
</feature>
<dbReference type="SUPFAM" id="SSF56112">
    <property type="entry name" value="Protein kinase-like (PK-like)"/>
    <property type="match status" value="1"/>
</dbReference>
<dbReference type="PROSITE" id="PS00108">
    <property type="entry name" value="PROTEIN_KINASE_ST"/>
    <property type="match status" value="1"/>
</dbReference>
<dbReference type="KEGG" id="tsph:KIH39_12035"/>
<dbReference type="GO" id="GO:0005524">
    <property type="term" value="F:ATP binding"/>
    <property type="evidence" value="ECO:0007669"/>
    <property type="project" value="UniProtKB-UniRule"/>
</dbReference>
<keyword evidence="7" id="KW-0812">Transmembrane</keyword>
<keyword evidence="10" id="KW-1185">Reference proteome</keyword>
<gene>
    <name evidence="9" type="ORF">KIH39_12035</name>
</gene>
<evidence type="ECO:0000256" key="6">
    <source>
        <dbReference type="SAM" id="MobiDB-lite"/>
    </source>
</evidence>
<sequence length="573" mass="64200">MVDTSHKFVEHLRESGLLEADRLDAYLKYLGDLSSLDPKVIADRMVADRLLTEFQSSQLLKGRSKGFILRGKYKILRLLGVGGMGRVFLAEHMILKRLVAIKLLSPSEAKDPSMLSRFLREARAVAAMDDPNIVRIFDVEVDVSNPLMIMEFVDGTSLQELVADGGPIPLEYAAHYIAQAALGLQHAMELGLIHRDIKPGNLLLDRNGVVKVADLGLAKFRNRGKDSTLIQQYESERVLGTADYLAPEQAIDSSAVDIRVDIYGLGGTFYFLLTGEVPFPDATIPEKVLAHQQRPVESVRRRRPEIPKEIDEIIARMMEKRPKDRYQTPQEVVDALKPWSRKPIEAPNFAWFARNPATVTIEHDPEASTDEHRMIENTAKKTAPKPSRKSPLPLGRTNRLRDVGLGVAIALLLCGLLFLLLRFVDKRNNKPAPAEQTSPGEVTAKKNEIPVGNAPADKSPKVIKLSEVKDHIDEEVTVEFKVRSANLNGLKKDTLFLCSSSDSRYSEFTVVIRRGDAEKLYQVELEELRARLEGKTIRVTGKIELYKKKPESDQKGDPQIRVTERSQLDIPAE</sequence>
<keyword evidence="3 9" id="KW-0418">Kinase</keyword>
<evidence type="ECO:0000256" key="4">
    <source>
        <dbReference type="ARBA" id="ARBA00022840"/>
    </source>
</evidence>
<dbReference type="PANTHER" id="PTHR43289:SF6">
    <property type="entry name" value="SERINE_THREONINE-PROTEIN KINASE NEKL-3"/>
    <property type="match status" value="1"/>
</dbReference>
<evidence type="ECO:0000256" key="7">
    <source>
        <dbReference type="SAM" id="Phobius"/>
    </source>
</evidence>
<keyword evidence="7" id="KW-1133">Transmembrane helix</keyword>
<dbReference type="Gene3D" id="1.10.510.10">
    <property type="entry name" value="Transferase(Phosphotransferase) domain 1"/>
    <property type="match status" value="1"/>
</dbReference>
<keyword evidence="4 5" id="KW-0067">ATP-binding</keyword>
<dbReference type="InterPro" id="IPR008271">
    <property type="entry name" value="Ser/Thr_kinase_AS"/>
</dbReference>
<organism evidence="9 10">
    <name type="scientific">Telmatocola sphagniphila</name>
    <dbReference type="NCBI Taxonomy" id="1123043"/>
    <lineage>
        <taxon>Bacteria</taxon>
        <taxon>Pseudomonadati</taxon>
        <taxon>Planctomycetota</taxon>
        <taxon>Planctomycetia</taxon>
        <taxon>Gemmatales</taxon>
        <taxon>Gemmataceae</taxon>
    </lineage>
</organism>
<evidence type="ECO:0000256" key="2">
    <source>
        <dbReference type="ARBA" id="ARBA00022741"/>
    </source>
</evidence>
<protein>
    <submittedName>
        <fullName evidence="9">Serine/threonine protein kinase</fullName>
    </submittedName>
</protein>
<dbReference type="Proteomes" id="UP000676194">
    <property type="component" value="Chromosome"/>
</dbReference>
<dbReference type="RefSeq" id="WP_213499742.1">
    <property type="nucleotide sequence ID" value="NZ_CP074694.1"/>
</dbReference>
<feature type="transmembrane region" description="Helical" evidence="7">
    <location>
        <begin position="403"/>
        <end position="421"/>
    </location>
</feature>
<keyword evidence="2 5" id="KW-0547">Nucleotide-binding</keyword>
<dbReference type="EMBL" id="CP074694">
    <property type="protein sequence ID" value="QVL34600.1"/>
    <property type="molecule type" value="Genomic_DNA"/>
</dbReference>
<dbReference type="CDD" id="cd14014">
    <property type="entry name" value="STKc_PknB_like"/>
    <property type="match status" value="1"/>
</dbReference>
<dbReference type="PROSITE" id="PS50011">
    <property type="entry name" value="PROTEIN_KINASE_DOM"/>
    <property type="match status" value="1"/>
</dbReference>
<reference evidence="9" key="1">
    <citation type="submission" date="2021-05" db="EMBL/GenBank/DDBJ databases">
        <title>Complete genome sequence of the cellulolytic planctomycete Telmatocola sphagniphila SP2T and characterization of the first cellulase from planctomycetes.</title>
        <authorList>
            <person name="Rakitin A.L."/>
            <person name="Beletsky A.V."/>
            <person name="Naumoff D.G."/>
            <person name="Kulichevskaya I.S."/>
            <person name="Mardanov A.V."/>
            <person name="Ravin N.V."/>
            <person name="Dedysh S.N."/>
        </authorList>
    </citation>
    <scope>NUCLEOTIDE SEQUENCE</scope>
    <source>
        <strain evidence="9">SP2T</strain>
    </source>
</reference>
<dbReference type="Gene3D" id="3.30.200.20">
    <property type="entry name" value="Phosphorylase Kinase, domain 1"/>
    <property type="match status" value="1"/>
</dbReference>
<dbReference type="PANTHER" id="PTHR43289">
    <property type="entry name" value="MITOGEN-ACTIVATED PROTEIN KINASE KINASE KINASE 20-RELATED"/>
    <property type="match status" value="1"/>
</dbReference>
<keyword evidence="9" id="KW-0723">Serine/threonine-protein kinase</keyword>
<keyword evidence="7" id="KW-0472">Membrane</keyword>